<name>A0ABX8B345_9BACT</name>
<evidence type="ECO:0000313" key="2">
    <source>
        <dbReference type="EMBL" id="QUV95428.1"/>
    </source>
</evidence>
<evidence type="ECO:0000313" key="3">
    <source>
        <dbReference type="Proteomes" id="UP000677668"/>
    </source>
</evidence>
<dbReference type="Pfam" id="PF12635">
    <property type="entry name" value="DUF3780"/>
    <property type="match status" value="1"/>
</dbReference>
<evidence type="ECO:0000256" key="1">
    <source>
        <dbReference type="SAM" id="MobiDB-lite"/>
    </source>
</evidence>
<reference evidence="2 3" key="1">
    <citation type="submission" date="2021-03" db="EMBL/GenBank/DDBJ databases">
        <title>Genomic and phenotypic characterization of Chloracidobacterium isolates provides evidence for multiple species.</title>
        <authorList>
            <person name="Saini M.K."/>
            <person name="Costas A.M.G."/>
            <person name="Tank M."/>
            <person name="Bryant D.A."/>
        </authorList>
    </citation>
    <scope>NUCLEOTIDE SEQUENCE [LARGE SCALE GENOMIC DNA]</scope>
    <source>
        <strain evidence="2 3">N</strain>
    </source>
</reference>
<protein>
    <submittedName>
        <fullName evidence="2">DUF3780 domain-containing protein</fullName>
    </submittedName>
</protein>
<accession>A0ABX8B345</accession>
<sequence length="210" mass="23243">MPQASSLDARPDTGQPAPVRHTLGFGVPATSDPHHFRVIIPRGSTGKVSIHEHLGLQAALGASAVIDRVVLDRSRWTAIRAEVQRAFNARLVAHGLRPSAWKVGENPVDRLLGKELCVLAWAVERMNPDRIPVAVRNWVALRPEERWWLFGMTAMATGGVLDAGRGWRAALEHALGDVVQSEMLEIRAHRSHRLHEDSQPRLNLFGDDPL</sequence>
<organism evidence="2 3">
    <name type="scientific">Chloracidobacterium sp. N</name>
    <dbReference type="NCBI Taxonomy" id="2821540"/>
    <lineage>
        <taxon>Bacteria</taxon>
        <taxon>Pseudomonadati</taxon>
        <taxon>Acidobacteriota</taxon>
        <taxon>Terriglobia</taxon>
        <taxon>Terriglobales</taxon>
        <taxon>Acidobacteriaceae</taxon>
        <taxon>Chloracidobacterium</taxon>
        <taxon>Chloracidobacterium aggregatum</taxon>
    </lineage>
</organism>
<dbReference type="NCBIfam" id="NF042961">
    <property type="entry name" value="DUF3780_antiphage"/>
    <property type="match status" value="1"/>
</dbReference>
<gene>
    <name evidence="2" type="ORF">J8C05_11305</name>
</gene>
<dbReference type="InterPro" id="IPR024220">
    <property type="entry name" value="DUF3780"/>
</dbReference>
<keyword evidence="3" id="KW-1185">Reference proteome</keyword>
<dbReference type="EMBL" id="CP072643">
    <property type="protein sequence ID" value="QUV95428.1"/>
    <property type="molecule type" value="Genomic_DNA"/>
</dbReference>
<feature type="region of interest" description="Disordered" evidence="1">
    <location>
        <begin position="1"/>
        <end position="20"/>
    </location>
</feature>
<dbReference type="Proteomes" id="UP000677668">
    <property type="component" value="Chromosome 2"/>
</dbReference>
<dbReference type="RefSeq" id="WP_211423651.1">
    <property type="nucleotide sequence ID" value="NZ_CP072643.1"/>
</dbReference>
<proteinExistence type="predicted"/>